<dbReference type="Gene3D" id="3.50.50.60">
    <property type="entry name" value="FAD/NAD(P)-binding domain"/>
    <property type="match status" value="2"/>
</dbReference>
<gene>
    <name evidence="3" type="ORF">GPECTOR_11g47</name>
</gene>
<reference evidence="4" key="1">
    <citation type="journal article" date="2016" name="Nat. Commun.">
        <title>The Gonium pectorale genome demonstrates co-option of cell cycle regulation during the evolution of multicellularity.</title>
        <authorList>
            <person name="Hanschen E.R."/>
            <person name="Marriage T.N."/>
            <person name="Ferris P.J."/>
            <person name="Hamaji T."/>
            <person name="Toyoda A."/>
            <person name="Fujiyama A."/>
            <person name="Neme R."/>
            <person name="Noguchi H."/>
            <person name="Minakuchi Y."/>
            <person name="Suzuki M."/>
            <person name="Kawai-Toyooka H."/>
            <person name="Smith D.R."/>
            <person name="Sparks H."/>
            <person name="Anderson J."/>
            <person name="Bakaric R."/>
            <person name="Luria V."/>
            <person name="Karger A."/>
            <person name="Kirschner M.W."/>
            <person name="Durand P.M."/>
            <person name="Michod R.E."/>
            <person name="Nozaki H."/>
            <person name="Olson B.J."/>
        </authorList>
    </citation>
    <scope>NUCLEOTIDE SEQUENCE [LARGE SCALE GENOMIC DNA]</scope>
    <source>
        <strain evidence="4">NIES-2863</strain>
    </source>
</reference>
<proteinExistence type="predicted"/>
<evidence type="ECO:0000259" key="2">
    <source>
        <dbReference type="Pfam" id="PF01494"/>
    </source>
</evidence>
<dbReference type="Proteomes" id="UP000075714">
    <property type="component" value="Unassembled WGS sequence"/>
</dbReference>
<protein>
    <recommendedName>
        <fullName evidence="2">FAD-binding domain-containing protein</fullName>
    </recommendedName>
</protein>
<evidence type="ECO:0000313" key="3">
    <source>
        <dbReference type="EMBL" id="KXZ51920.1"/>
    </source>
</evidence>
<dbReference type="SUPFAM" id="SSF51905">
    <property type="entry name" value="FAD/NAD(P)-binding domain"/>
    <property type="match status" value="1"/>
</dbReference>
<dbReference type="GO" id="GO:0071949">
    <property type="term" value="F:FAD binding"/>
    <property type="evidence" value="ECO:0007669"/>
    <property type="project" value="InterPro"/>
</dbReference>
<sequence length="521" mass="55815">MDPSNAQMEPPRKVDVAIIGGGLGGLALAAGLLRRGFDVHVFEGARELRRETSTMIGLGPNGFTALGDLHPVIPDSLRERGSMMEEAWIRCMPPAGEGEHTSFKRGGGGLCSIRWAEAHDVLAKLVPTDIIHLDHAVTGYDEIWDEQDEQAAGGGGGPGPAAHPASRAVVHFRSQPSVTARLVVGADGVFSAVRAAMFPSDPGPRYLGHMNWNCVFPNPGGNTVVDAHKPGQFIGVSDHSVSGPNLREMTLQVYVSDAGQGYTFVQVRIQSDEPSFTTELSQADKEKAQAAAESETSQVAAANGCECSEAEEGDGKCGEGGEGGSGQRWRRGRGGMGVPGSKARVLGALKSAGWDWAVPILEAVPESCLFERALYDRLPLERWSSRGGRVVLLGDSAHAMHPGPGQGARSAFEDAHQLVLALEALWPDVPAALERYQRARIVRANIVQRYSAEQAGLAPIRNAARPVGLSPEELMSRMMEFRTWFDQYPANMEGDPNTKWWKPPTLAGELPQAQAEQQANA</sequence>
<dbReference type="OrthoDB" id="2017073at2759"/>
<dbReference type="PRINTS" id="PR00420">
    <property type="entry name" value="RNGMNOXGNASE"/>
</dbReference>
<name>A0A150GRG3_GONPE</name>
<dbReference type="PANTHER" id="PTHR46496:SF4">
    <property type="entry name" value="ZEAXANTHIN EPOXIDASE"/>
    <property type="match status" value="1"/>
</dbReference>
<feature type="region of interest" description="Disordered" evidence="1">
    <location>
        <begin position="495"/>
        <end position="521"/>
    </location>
</feature>
<dbReference type="InterPro" id="IPR002938">
    <property type="entry name" value="FAD-bd"/>
</dbReference>
<evidence type="ECO:0000313" key="4">
    <source>
        <dbReference type="Proteomes" id="UP000075714"/>
    </source>
</evidence>
<dbReference type="PANTHER" id="PTHR46496">
    <property type="match status" value="1"/>
</dbReference>
<evidence type="ECO:0000256" key="1">
    <source>
        <dbReference type="SAM" id="MobiDB-lite"/>
    </source>
</evidence>
<dbReference type="Pfam" id="PF13450">
    <property type="entry name" value="NAD_binding_8"/>
    <property type="match status" value="1"/>
</dbReference>
<keyword evidence="4" id="KW-1185">Reference proteome</keyword>
<dbReference type="AlphaFoldDB" id="A0A150GRG3"/>
<feature type="domain" description="FAD-binding" evidence="2">
    <location>
        <begin position="386"/>
        <end position="445"/>
    </location>
</feature>
<dbReference type="Pfam" id="PF01494">
    <property type="entry name" value="FAD_binding_3"/>
    <property type="match status" value="1"/>
</dbReference>
<dbReference type="STRING" id="33097.A0A150GRG3"/>
<dbReference type="InterPro" id="IPR036188">
    <property type="entry name" value="FAD/NAD-bd_sf"/>
</dbReference>
<feature type="region of interest" description="Disordered" evidence="1">
    <location>
        <begin position="310"/>
        <end position="336"/>
    </location>
</feature>
<comment type="caution">
    <text evidence="3">The sequence shown here is derived from an EMBL/GenBank/DDBJ whole genome shotgun (WGS) entry which is preliminary data.</text>
</comment>
<organism evidence="3 4">
    <name type="scientific">Gonium pectorale</name>
    <name type="common">Green alga</name>
    <dbReference type="NCBI Taxonomy" id="33097"/>
    <lineage>
        <taxon>Eukaryota</taxon>
        <taxon>Viridiplantae</taxon>
        <taxon>Chlorophyta</taxon>
        <taxon>core chlorophytes</taxon>
        <taxon>Chlorophyceae</taxon>
        <taxon>CS clade</taxon>
        <taxon>Chlamydomonadales</taxon>
        <taxon>Volvocaceae</taxon>
        <taxon>Gonium</taxon>
    </lineage>
</organism>
<accession>A0A150GRG3</accession>
<dbReference type="EMBL" id="LSYV01000012">
    <property type="protein sequence ID" value="KXZ51920.1"/>
    <property type="molecule type" value="Genomic_DNA"/>
</dbReference>